<protein>
    <submittedName>
        <fullName evidence="1">Uncharacterized protein</fullName>
    </submittedName>
</protein>
<sequence length="67" mass="7527">MTLTIAYDTGALHMTTHDDIGSCWDALRARFTAHRIDGYPFAGVVMFDAVRDGRIVPRRVATYRIAL</sequence>
<name>A0A653F601_MYCKA</name>
<evidence type="ECO:0000313" key="1">
    <source>
        <dbReference type="EMBL" id="VTP05090.1"/>
    </source>
</evidence>
<accession>A0A653F601</accession>
<proteinExistence type="predicted"/>
<dbReference type="RefSeq" id="WP_063477085.1">
    <property type="nucleotide sequence ID" value="NZ_CP019886.1"/>
</dbReference>
<dbReference type="EMBL" id="LR589383">
    <property type="protein sequence ID" value="VTP05090.1"/>
    <property type="molecule type" value="Genomic_DNA"/>
</dbReference>
<dbReference type="AlphaFoldDB" id="A0A653F601"/>
<organism evidence="1">
    <name type="scientific">Mycobacterium kansasii</name>
    <dbReference type="NCBI Taxonomy" id="1768"/>
    <lineage>
        <taxon>Bacteria</taxon>
        <taxon>Bacillati</taxon>
        <taxon>Actinomycetota</taxon>
        <taxon>Actinomycetes</taxon>
        <taxon>Mycobacteriales</taxon>
        <taxon>Mycobacteriaceae</taxon>
        <taxon>Mycobacterium</taxon>
    </lineage>
</organism>
<gene>
    <name evidence="1" type="ORF">BIN_B_04932</name>
</gene>
<reference evidence="1" key="1">
    <citation type="submission" date="2019-05" db="EMBL/GenBank/DDBJ databases">
        <authorList>
            <person name="Naeem R."/>
            <person name="Antony C."/>
            <person name="Guan Q."/>
        </authorList>
    </citation>
    <scope>NUCLEOTIDE SEQUENCE</scope>
    <source>
        <strain evidence="1">3</strain>
    </source>
</reference>